<dbReference type="RefSeq" id="WP_386114933.1">
    <property type="nucleotide sequence ID" value="NZ_JBHTKM010000017.1"/>
</dbReference>
<proteinExistence type="predicted"/>
<name>A0ABW3KQ52_9FLAO</name>
<dbReference type="Proteomes" id="UP001597086">
    <property type="component" value="Unassembled WGS sequence"/>
</dbReference>
<evidence type="ECO:0000313" key="3">
    <source>
        <dbReference type="Proteomes" id="UP001597086"/>
    </source>
</evidence>
<feature type="transmembrane region" description="Helical" evidence="1">
    <location>
        <begin position="102"/>
        <end position="118"/>
    </location>
</feature>
<accession>A0ABW3KQ52</accession>
<protein>
    <submittedName>
        <fullName evidence="2">MerC domain-containing protein</fullName>
    </submittedName>
</protein>
<sequence length="134" mass="15449">MIFTKQKSDELGAMASGLCLMHCVATPFLFLVQSCTVAGCSEAPIWWRCIDYLFIIISFFAIYRTTQTTSSTWMKPVLWGSWGLLCFIILNEKMSWFSIPEYAIYIPAMGLIALHLYNRKYCQCNTDKCCTHER</sequence>
<keyword evidence="1" id="KW-0472">Membrane</keyword>
<feature type="transmembrane region" description="Helical" evidence="1">
    <location>
        <begin position="12"/>
        <end position="33"/>
    </location>
</feature>
<dbReference type="Pfam" id="PF03203">
    <property type="entry name" value="MerC"/>
    <property type="match status" value="1"/>
</dbReference>
<keyword evidence="1" id="KW-1133">Transmembrane helix</keyword>
<gene>
    <name evidence="2" type="ORF">ACFQ13_05470</name>
</gene>
<keyword evidence="3" id="KW-1185">Reference proteome</keyword>
<feature type="transmembrane region" description="Helical" evidence="1">
    <location>
        <begin position="72"/>
        <end position="90"/>
    </location>
</feature>
<organism evidence="2 3">
    <name type="scientific">Winogradskyella rapida</name>
    <dbReference type="NCBI Taxonomy" id="549701"/>
    <lineage>
        <taxon>Bacteria</taxon>
        <taxon>Pseudomonadati</taxon>
        <taxon>Bacteroidota</taxon>
        <taxon>Flavobacteriia</taxon>
        <taxon>Flavobacteriales</taxon>
        <taxon>Flavobacteriaceae</taxon>
        <taxon>Winogradskyella</taxon>
    </lineage>
</organism>
<dbReference type="InterPro" id="IPR004891">
    <property type="entry name" value="Mercury-R_MerC"/>
</dbReference>
<feature type="transmembrane region" description="Helical" evidence="1">
    <location>
        <begin position="45"/>
        <end position="63"/>
    </location>
</feature>
<keyword evidence="1" id="KW-0812">Transmembrane</keyword>
<dbReference type="PROSITE" id="PS51257">
    <property type="entry name" value="PROKAR_LIPOPROTEIN"/>
    <property type="match status" value="1"/>
</dbReference>
<comment type="caution">
    <text evidence="2">The sequence shown here is derived from an EMBL/GenBank/DDBJ whole genome shotgun (WGS) entry which is preliminary data.</text>
</comment>
<reference evidence="3" key="1">
    <citation type="journal article" date="2019" name="Int. J. Syst. Evol. Microbiol.">
        <title>The Global Catalogue of Microorganisms (GCM) 10K type strain sequencing project: providing services to taxonomists for standard genome sequencing and annotation.</title>
        <authorList>
            <consortium name="The Broad Institute Genomics Platform"/>
            <consortium name="The Broad Institute Genome Sequencing Center for Infectious Disease"/>
            <person name="Wu L."/>
            <person name="Ma J."/>
        </authorList>
    </citation>
    <scope>NUCLEOTIDE SEQUENCE [LARGE SCALE GENOMIC DNA]</scope>
    <source>
        <strain evidence="3">CCUG 56098</strain>
    </source>
</reference>
<evidence type="ECO:0000313" key="2">
    <source>
        <dbReference type="EMBL" id="MFD1015366.1"/>
    </source>
</evidence>
<evidence type="ECO:0000256" key="1">
    <source>
        <dbReference type="SAM" id="Phobius"/>
    </source>
</evidence>
<dbReference type="EMBL" id="JBHTKM010000017">
    <property type="protein sequence ID" value="MFD1015366.1"/>
    <property type="molecule type" value="Genomic_DNA"/>
</dbReference>